<reference evidence="2" key="2">
    <citation type="journal article" date="2024" name="Plant">
        <title>Genomic evolution and insights into agronomic trait innovations of Sesamum species.</title>
        <authorList>
            <person name="Miao H."/>
            <person name="Wang L."/>
            <person name="Qu L."/>
            <person name="Liu H."/>
            <person name="Sun Y."/>
            <person name="Le M."/>
            <person name="Wang Q."/>
            <person name="Wei S."/>
            <person name="Zheng Y."/>
            <person name="Lin W."/>
            <person name="Duan Y."/>
            <person name="Cao H."/>
            <person name="Xiong S."/>
            <person name="Wang X."/>
            <person name="Wei L."/>
            <person name="Li C."/>
            <person name="Ma Q."/>
            <person name="Ju M."/>
            <person name="Zhao R."/>
            <person name="Li G."/>
            <person name="Mu C."/>
            <person name="Tian Q."/>
            <person name="Mei H."/>
            <person name="Zhang T."/>
            <person name="Gao T."/>
            <person name="Zhang H."/>
        </authorList>
    </citation>
    <scope>NUCLEOTIDE SEQUENCE</scope>
    <source>
        <strain evidence="2">G02</strain>
    </source>
</reference>
<dbReference type="InterPro" id="IPR025836">
    <property type="entry name" value="Zn_knuckle_CX2CX4HX4C"/>
</dbReference>
<reference evidence="2" key="1">
    <citation type="submission" date="2020-06" db="EMBL/GenBank/DDBJ databases">
        <authorList>
            <person name="Li T."/>
            <person name="Hu X."/>
            <person name="Zhang T."/>
            <person name="Song X."/>
            <person name="Zhang H."/>
            <person name="Dai N."/>
            <person name="Sheng W."/>
            <person name="Hou X."/>
            <person name="Wei L."/>
        </authorList>
    </citation>
    <scope>NUCLEOTIDE SEQUENCE</scope>
    <source>
        <strain evidence="2">G02</strain>
        <tissue evidence="2">Leaf</tissue>
    </source>
</reference>
<protein>
    <recommendedName>
        <fullName evidence="1">Zinc knuckle CX2CX4HX4C domain-containing protein</fullName>
    </recommendedName>
</protein>
<feature type="domain" description="Zinc knuckle CX2CX4HX4C" evidence="1">
    <location>
        <begin position="72"/>
        <end position="119"/>
    </location>
</feature>
<name>A0AAW2US80_SESRA</name>
<gene>
    <name evidence="2" type="ORF">Sradi_1390300</name>
</gene>
<organism evidence="2">
    <name type="scientific">Sesamum radiatum</name>
    <name type="common">Black benniseed</name>
    <dbReference type="NCBI Taxonomy" id="300843"/>
    <lineage>
        <taxon>Eukaryota</taxon>
        <taxon>Viridiplantae</taxon>
        <taxon>Streptophyta</taxon>
        <taxon>Embryophyta</taxon>
        <taxon>Tracheophyta</taxon>
        <taxon>Spermatophyta</taxon>
        <taxon>Magnoliopsida</taxon>
        <taxon>eudicotyledons</taxon>
        <taxon>Gunneridae</taxon>
        <taxon>Pentapetalae</taxon>
        <taxon>asterids</taxon>
        <taxon>lamiids</taxon>
        <taxon>Lamiales</taxon>
        <taxon>Pedaliaceae</taxon>
        <taxon>Sesamum</taxon>
    </lineage>
</organism>
<dbReference type="EMBL" id="JACGWJ010000005">
    <property type="protein sequence ID" value="KAL0419768.1"/>
    <property type="molecule type" value="Genomic_DNA"/>
</dbReference>
<dbReference type="Pfam" id="PF14392">
    <property type="entry name" value="zf-CCHC_4"/>
    <property type="match status" value="1"/>
</dbReference>
<dbReference type="PANTHER" id="PTHR31286:SF178">
    <property type="entry name" value="DUF4283 DOMAIN-CONTAINING PROTEIN"/>
    <property type="match status" value="1"/>
</dbReference>
<evidence type="ECO:0000313" key="2">
    <source>
        <dbReference type="EMBL" id="KAL0419768.1"/>
    </source>
</evidence>
<sequence length="204" mass="23042">MGGLLMLSHCTSDKVPNELSFSYSAFWVQAHGLPMNYFTLQNGSTIGALLGVFLHVDCQNSCRRFLRLRVVVDVRKPILTGFWLKRCGLPNVWVDFKYEKLGVFCYKCGRIGKNFRSCNFPAGNAKFGPWLRADSWDHHDFAAGYQARLRMVDTWADQNDVATLIAVKKPKTAVVDESLNLGVWFLLPCFVVSCPNVYSSPFDS</sequence>
<dbReference type="AlphaFoldDB" id="A0AAW2US80"/>
<comment type="caution">
    <text evidence="2">The sequence shown here is derived from an EMBL/GenBank/DDBJ whole genome shotgun (WGS) entry which is preliminary data.</text>
</comment>
<accession>A0AAW2US80</accession>
<proteinExistence type="predicted"/>
<dbReference type="PANTHER" id="PTHR31286">
    <property type="entry name" value="GLYCINE-RICH CELL WALL STRUCTURAL PROTEIN 1.8-LIKE"/>
    <property type="match status" value="1"/>
</dbReference>
<dbReference type="InterPro" id="IPR040256">
    <property type="entry name" value="At4g02000-like"/>
</dbReference>
<evidence type="ECO:0000259" key="1">
    <source>
        <dbReference type="Pfam" id="PF14392"/>
    </source>
</evidence>